<organism evidence="1 2">
    <name type="scientific">Fusarium oxysporum f. sp. radicis-cucumerinum</name>
    <dbReference type="NCBI Taxonomy" id="327505"/>
    <lineage>
        <taxon>Eukaryota</taxon>
        <taxon>Fungi</taxon>
        <taxon>Dikarya</taxon>
        <taxon>Ascomycota</taxon>
        <taxon>Pezizomycotina</taxon>
        <taxon>Sordariomycetes</taxon>
        <taxon>Hypocreomycetidae</taxon>
        <taxon>Hypocreales</taxon>
        <taxon>Nectriaceae</taxon>
        <taxon>Fusarium</taxon>
        <taxon>Fusarium oxysporum species complex</taxon>
    </lineage>
</organism>
<comment type="caution">
    <text evidence="1">The sequence shown here is derived from an EMBL/GenBank/DDBJ whole genome shotgun (WGS) entry which is preliminary data.</text>
</comment>
<name>A0A2H3GL64_FUSOX</name>
<protein>
    <recommendedName>
        <fullName evidence="3">Chromo domain-containing protein</fullName>
    </recommendedName>
</protein>
<dbReference type="EMBL" id="MABQ02000009">
    <property type="protein sequence ID" value="PCD25799.1"/>
    <property type="molecule type" value="Genomic_DNA"/>
</dbReference>
<evidence type="ECO:0000313" key="1">
    <source>
        <dbReference type="EMBL" id="PCD25799.1"/>
    </source>
</evidence>
<evidence type="ECO:0000313" key="2">
    <source>
        <dbReference type="Proteomes" id="UP000219602"/>
    </source>
</evidence>
<reference evidence="1 2" key="2">
    <citation type="journal article" date="2017" name="Sci. Rep.">
        <title>A mobile pathogenicity chromosome in Fusarium oxysporum for infection of multiple cucurbit species.</title>
        <authorList>
            <person name="van Dam P."/>
            <person name="Fokkens L."/>
            <person name="Ayukawa Y."/>
            <person name="van der Gragt M."/>
            <person name="Ter Horst A."/>
            <person name="Brankovics B."/>
            <person name="Houterman P.M."/>
            <person name="Arie T."/>
            <person name="Rep M."/>
        </authorList>
    </citation>
    <scope>NUCLEOTIDE SEQUENCE [LARGE SCALE GENOMIC DNA]</scope>
    <source>
        <strain evidence="1 2">Forc016</strain>
    </source>
</reference>
<proteinExistence type="predicted"/>
<sequence>MAAPRCLQCVKEGAHIRTPWSAHVVIKDILVTTQVGPWVFYGVCAETLDATSSDWTSPDCLLWVFDDASGPRMWQDTAQPSPFNSEDPEKNFDQIVGHYESNDGECYLAVKWKSCLAPTWERETDMPLSPIDKCPRNHFFMAWNFVAVAPSGGEVTFISSAVLGEPTVWTLREFRENAPETQPWGVIIEAALDEHDTRSGPRNTNGLRSVTVNLTSQTYAAFNHRLSNNAQSYFHYPK</sequence>
<reference evidence="1 2" key="1">
    <citation type="journal article" date="2016" name="Environ. Microbiol.">
        <title>Effector profiles distinguish formae speciales of Fusarium oxysporum.</title>
        <authorList>
            <person name="van Dam P."/>
            <person name="Fokkens L."/>
            <person name="Schmidt S.M."/>
            <person name="Linmans J.H."/>
            <person name="Kistler H.C."/>
            <person name="Ma L.J."/>
            <person name="Rep M."/>
        </authorList>
    </citation>
    <scope>NUCLEOTIDE SEQUENCE [LARGE SCALE GENOMIC DNA]</scope>
    <source>
        <strain evidence="1 2">Forc016</strain>
    </source>
</reference>
<evidence type="ECO:0008006" key="3">
    <source>
        <dbReference type="Google" id="ProtNLM"/>
    </source>
</evidence>
<accession>A0A2H3GL64</accession>
<dbReference type="AlphaFoldDB" id="A0A2H3GL64"/>
<dbReference type="Proteomes" id="UP000219602">
    <property type="component" value="Chromosome 11"/>
</dbReference>
<gene>
    <name evidence="1" type="ORF">AU210_012235</name>
</gene>